<gene>
    <name evidence="2" type="ORF">Rsub_07475</name>
</gene>
<keyword evidence="3" id="KW-1185">Reference proteome</keyword>
<proteinExistence type="predicted"/>
<dbReference type="PANTHER" id="PTHR31065">
    <property type="entry name" value="PLATZ TRANSCRIPTION FACTOR FAMILY PROTEIN"/>
    <property type="match status" value="1"/>
</dbReference>
<evidence type="ECO:0000256" key="1">
    <source>
        <dbReference type="SAM" id="MobiDB-lite"/>
    </source>
</evidence>
<dbReference type="OrthoDB" id="1908108at2759"/>
<evidence type="ECO:0008006" key="4">
    <source>
        <dbReference type="Google" id="ProtNLM"/>
    </source>
</evidence>
<dbReference type="AlphaFoldDB" id="A0A2V0P528"/>
<evidence type="ECO:0000313" key="3">
    <source>
        <dbReference type="Proteomes" id="UP000247498"/>
    </source>
</evidence>
<organism evidence="2 3">
    <name type="scientific">Raphidocelis subcapitata</name>
    <dbReference type="NCBI Taxonomy" id="307507"/>
    <lineage>
        <taxon>Eukaryota</taxon>
        <taxon>Viridiplantae</taxon>
        <taxon>Chlorophyta</taxon>
        <taxon>core chlorophytes</taxon>
        <taxon>Chlorophyceae</taxon>
        <taxon>CS clade</taxon>
        <taxon>Sphaeropleales</taxon>
        <taxon>Selenastraceae</taxon>
        <taxon>Raphidocelis</taxon>
    </lineage>
</organism>
<dbReference type="InterPro" id="IPR006734">
    <property type="entry name" value="PLATZ"/>
</dbReference>
<dbReference type="Proteomes" id="UP000247498">
    <property type="component" value="Unassembled WGS sequence"/>
</dbReference>
<sequence>MLELGETAGVLAAPLLCWSPVACGLAGWPAPAAVESRVPSRPSGGHKPHQIAATKQRTPHGKGSGVAAAPAPHIEGWLRNLIETSQQGSFFNPCLVHKELRKSEATLFCVDCDAAASTGCRAMCQHCVPAHGGHRTIQIRRYVYCDVVRAADIAPFVDIVGVQTYTINQAKVVFLNCRPQAKLLPPGSPEGCAICARALREGCTYCSLSCKVEALVREGRLGPGAVAGGSASGCCGDAGAATAALANAAALADAAAAAASPAAAASESSDCCTFETACGAGAGACGAVVLPLPPPLVLDASLRRSSSSGSDQATGRRGSASDVWAAKRSSDSSCQSHLDWHGANGHVCRRKQASPRRSPLL</sequence>
<dbReference type="STRING" id="307507.A0A2V0P528"/>
<dbReference type="PANTHER" id="PTHR31065:SF1">
    <property type="entry name" value="OS09G0116050 PROTEIN"/>
    <property type="match status" value="1"/>
</dbReference>
<protein>
    <recommendedName>
        <fullName evidence="4">B box-type domain-containing protein</fullName>
    </recommendedName>
</protein>
<feature type="region of interest" description="Disordered" evidence="1">
    <location>
        <begin position="35"/>
        <end position="68"/>
    </location>
</feature>
<accession>A0A2V0P528</accession>
<feature type="region of interest" description="Disordered" evidence="1">
    <location>
        <begin position="301"/>
        <end position="324"/>
    </location>
</feature>
<comment type="caution">
    <text evidence="2">The sequence shown here is derived from an EMBL/GenBank/DDBJ whole genome shotgun (WGS) entry which is preliminary data.</text>
</comment>
<evidence type="ECO:0000313" key="2">
    <source>
        <dbReference type="EMBL" id="GBF94974.1"/>
    </source>
</evidence>
<name>A0A2V0P528_9CHLO</name>
<reference evidence="2 3" key="1">
    <citation type="journal article" date="2018" name="Sci. Rep.">
        <title>Raphidocelis subcapitata (=Pseudokirchneriella subcapitata) provides an insight into genome evolution and environmental adaptations in the Sphaeropleales.</title>
        <authorList>
            <person name="Suzuki S."/>
            <person name="Yamaguchi H."/>
            <person name="Nakajima N."/>
            <person name="Kawachi M."/>
        </authorList>
    </citation>
    <scope>NUCLEOTIDE SEQUENCE [LARGE SCALE GENOMIC DNA]</scope>
    <source>
        <strain evidence="2 3">NIES-35</strain>
    </source>
</reference>
<dbReference type="EMBL" id="BDRX01000058">
    <property type="protein sequence ID" value="GBF94974.1"/>
    <property type="molecule type" value="Genomic_DNA"/>
</dbReference>
<dbReference type="Pfam" id="PF04640">
    <property type="entry name" value="PLATZ"/>
    <property type="match status" value="1"/>
</dbReference>
<dbReference type="InParanoid" id="A0A2V0P528"/>